<evidence type="ECO:0000256" key="1">
    <source>
        <dbReference type="SAM" id="SignalP"/>
    </source>
</evidence>
<dbReference type="SUPFAM" id="SSF50494">
    <property type="entry name" value="Trypsin-like serine proteases"/>
    <property type="match status" value="1"/>
</dbReference>
<accession>A0A2U3NS96</accession>
<evidence type="ECO:0000313" key="3">
    <source>
        <dbReference type="Proteomes" id="UP000240988"/>
    </source>
</evidence>
<dbReference type="AlphaFoldDB" id="A0A2U3NS96"/>
<dbReference type="EMBL" id="FUFA01000004">
    <property type="protein sequence ID" value="SPM34364.1"/>
    <property type="molecule type" value="Genomic_DNA"/>
</dbReference>
<dbReference type="STRING" id="1841860.GCA_900157375_02181"/>
<reference evidence="2 3" key="1">
    <citation type="submission" date="2017-01" db="EMBL/GenBank/DDBJ databases">
        <authorList>
            <consortium name="Urmite Genomes"/>
        </authorList>
    </citation>
    <scope>NUCLEOTIDE SEQUENCE [LARGE SCALE GENOMIC DNA]</scope>
    <source>
        <strain evidence="2 3">AB57</strain>
    </source>
</reference>
<dbReference type="InterPro" id="IPR043504">
    <property type="entry name" value="Peptidase_S1_PA_chymotrypsin"/>
</dbReference>
<gene>
    <name evidence="2" type="ORF">MRAB57_2178</name>
</gene>
<keyword evidence="1" id="KW-0732">Signal</keyword>
<protein>
    <submittedName>
        <fullName evidence="2">Trypsin domain-containing protein</fullName>
    </submittedName>
</protein>
<dbReference type="InterPro" id="IPR009003">
    <property type="entry name" value="Peptidase_S1_PA"/>
</dbReference>
<feature type="non-terminal residue" evidence="2">
    <location>
        <position position="1"/>
    </location>
</feature>
<proteinExistence type="predicted"/>
<dbReference type="Proteomes" id="UP000240988">
    <property type="component" value="Unassembled WGS sequence"/>
</dbReference>
<name>A0A2U3NS96_9MYCO</name>
<keyword evidence="3" id="KW-1185">Reference proteome</keyword>
<evidence type="ECO:0000313" key="2">
    <source>
        <dbReference type="EMBL" id="SPM34364.1"/>
    </source>
</evidence>
<dbReference type="CDD" id="cd21112">
    <property type="entry name" value="alphaLP-like"/>
    <property type="match status" value="1"/>
</dbReference>
<dbReference type="Gene3D" id="2.40.10.10">
    <property type="entry name" value="Trypsin-like serine proteases"/>
    <property type="match status" value="2"/>
</dbReference>
<sequence>VSFRWLQGAALTVTALMSALVSASPARAAPPPAPGIQMTDEILKCTAGFAAKGNDGSYYLLTSGHCDSHQDSLWKYEQNVPLGKISASEEEGDRKDAAVIRLDRTVGKPVGDVGGRRVRDVWGAAQIQPGTPFCKLGAITGETCGAIKNIDGEVVEASVYALNGDSGSAGFVKNEDGSVSAVGILMGSLTGDDNTTYYVLVQPLLDRWGLRVLP</sequence>
<feature type="chain" id="PRO_5015488839" evidence="1">
    <location>
        <begin position="29"/>
        <end position="214"/>
    </location>
</feature>
<feature type="signal peptide" evidence="1">
    <location>
        <begin position="1"/>
        <end position="28"/>
    </location>
</feature>
<organism evidence="2 3">
    <name type="scientific">Mycobacterium rhizamassiliense</name>
    <dbReference type="NCBI Taxonomy" id="1841860"/>
    <lineage>
        <taxon>Bacteria</taxon>
        <taxon>Bacillati</taxon>
        <taxon>Actinomycetota</taxon>
        <taxon>Actinomycetes</taxon>
        <taxon>Mycobacteriales</taxon>
        <taxon>Mycobacteriaceae</taxon>
        <taxon>Mycobacterium</taxon>
    </lineage>
</organism>